<organism evidence="2 3">
    <name type="scientific">Niastella populi</name>
    <dbReference type="NCBI Taxonomy" id="550983"/>
    <lineage>
        <taxon>Bacteria</taxon>
        <taxon>Pseudomonadati</taxon>
        <taxon>Bacteroidota</taxon>
        <taxon>Chitinophagia</taxon>
        <taxon>Chitinophagales</taxon>
        <taxon>Chitinophagaceae</taxon>
        <taxon>Niastella</taxon>
    </lineage>
</organism>
<keyword evidence="1" id="KW-0812">Transmembrane</keyword>
<proteinExistence type="predicted"/>
<evidence type="ECO:0000313" key="2">
    <source>
        <dbReference type="EMBL" id="OQP56751.1"/>
    </source>
</evidence>
<dbReference type="RefSeq" id="WP_081168024.1">
    <property type="nucleotide sequence ID" value="NZ_LWBP01000196.1"/>
</dbReference>
<feature type="transmembrane region" description="Helical" evidence="1">
    <location>
        <begin position="40"/>
        <end position="59"/>
    </location>
</feature>
<dbReference type="EMBL" id="LWBP01000196">
    <property type="protein sequence ID" value="OQP56751.1"/>
    <property type="molecule type" value="Genomic_DNA"/>
</dbReference>
<gene>
    <name evidence="2" type="ORF">A4R26_25195</name>
</gene>
<comment type="caution">
    <text evidence="2">The sequence shown here is derived from an EMBL/GenBank/DDBJ whole genome shotgun (WGS) entry which is preliminary data.</text>
</comment>
<accession>A0A1V9FEP6</accession>
<protein>
    <recommendedName>
        <fullName evidence="4">Glycine zipper family protein</fullName>
    </recommendedName>
</protein>
<evidence type="ECO:0000256" key="1">
    <source>
        <dbReference type="SAM" id="Phobius"/>
    </source>
</evidence>
<feature type="transmembrane region" description="Helical" evidence="1">
    <location>
        <begin position="12"/>
        <end position="34"/>
    </location>
</feature>
<name>A0A1V9FEP6_9BACT</name>
<keyword evidence="1" id="KW-1133">Transmembrane helix</keyword>
<evidence type="ECO:0008006" key="4">
    <source>
        <dbReference type="Google" id="ProtNLM"/>
    </source>
</evidence>
<keyword evidence="1" id="KW-0472">Membrane</keyword>
<sequence>MRDKNSMSQLVKYSGLGLVIGAVVGMIIGMVFGLENVGQGLIFGSLIGIVFGPAVSIMIDELGKK</sequence>
<reference evidence="3" key="1">
    <citation type="submission" date="2016-04" db="EMBL/GenBank/DDBJ databases">
        <authorList>
            <person name="Chen L."/>
            <person name="Zhuang W."/>
            <person name="Wang G."/>
        </authorList>
    </citation>
    <scope>NUCLEOTIDE SEQUENCE [LARGE SCALE GENOMIC DNA]</scope>
    <source>
        <strain evidence="3">208</strain>
    </source>
</reference>
<keyword evidence="3" id="KW-1185">Reference proteome</keyword>
<evidence type="ECO:0000313" key="3">
    <source>
        <dbReference type="Proteomes" id="UP000192276"/>
    </source>
</evidence>
<dbReference type="Proteomes" id="UP000192276">
    <property type="component" value="Unassembled WGS sequence"/>
</dbReference>
<dbReference type="AlphaFoldDB" id="A0A1V9FEP6"/>